<dbReference type="PROSITE" id="PS50097">
    <property type="entry name" value="BTB"/>
    <property type="match status" value="1"/>
</dbReference>
<keyword evidence="2" id="KW-1185">Reference proteome</keyword>
<name>A0A914PJC9_9BILA</name>
<dbReference type="AlphaFoldDB" id="A0A914PJC9"/>
<dbReference type="CDD" id="cd18186">
    <property type="entry name" value="BTB_POZ_ZBTB_KLHL-like"/>
    <property type="match status" value="1"/>
</dbReference>
<dbReference type="SMART" id="SM00225">
    <property type="entry name" value="BTB"/>
    <property type="match status" value="1"/>
</dbReference>
<dbReference type="Gene3D" id="3.30.710.10">
    <property type="entry name" value="Potassium Channel Kv1.1, Chain A"/>
    <property type="match status" value="1"/>
</dbReference>
<dbReference type="Proteomes" id="UP000887578">
    <property type="component" value="Unplaced"/>
</dbReference>
<evidence type="ECO:0000259" key="1">
    <source>
        <dbReference type="PROSITE" id="PS50097"/>
    </source>
</evidence>
<dbReference type="GO" id="GO:0022008">
    <property type="term" value="P:neurogenesis"/>
    <property type="evidence" value="ECO:0007669"/>
    <property type="project" value="TreeGrafter"/>
</dbReference>
<dbReference type="PANTHER" id="PTHR45774:SF3">
    <property type="entry name" value="BTB (POZ) DOMAIN-CONTAINING 2B-RELATED"/>
    <property type="match status" value="1"/>
</dbReference>
<protein>
    <submittedName>
        <fullName evidence="3">BTB domain-containing protein</fullName>
    </submittedName>
</protein>
<dbReference type="GO" id="GO:0005829">
    <property type="term" value="C:cytosol"/>
    <property type="evidence" value="ECO:0007669"/>
    <property type="project" value="TreeGrafter"/>
</dbReference>
<dbReference type="InterPro" id="IPR000210">
    <property type="entry name" value="BTB/POZ_dom"/>
</dbReference>
<dbReference type="PANTHER" id="PTHR45774">
    <property type="entry name" value="BTB/POZ DOMAIN-CONTAINING"/>
    <property type="match status" value="1"/>
</dbReference>
<reference evidence="3" key="1">
    <citation type="submission" date="2022-11" db="UniProtKB">
        <authorList>
            <consortium name="WormBaseParasite"/>
        </authorList>
    </citation>
    <scope>IDENTIFICATION</scope>
</reference>
<feature type="domain" description="BTB" evidence="1">
    <location>
        <begin position="23"/>
        <end position="91"/>
    </location>
</feature>
<dbReference type="SUPFAM" id="SSF54695">
    <property type="entry name" value="POZ domain"/>
    <property type="match status" value="1"/>
</dbReference>
<dbReference type="Pfam" id="PF00651">
    <property type="entry name" value="BTB"/>
    <property type="match status" value="1"/>
</dbReference>
<dbReference type="InterPro" id="IPR011333">
    <property type="entry name" value="SKP1/BTB/POZ_sf"/>
</dbReference>
<sequence length="224" mass="26477">MEIIESKTLNEAFKNLFETKKCSDITFVVHGKELQAHKIVLSSRSSVFEAMINSDLAPKDGKHLIEDPKITFQDFENFLKFLYTDKCEMTAENIENLLHLSNFYAVRFLADKCIEEIEKWLNAENILKYAEIGLLYEETCSLLDLCLSKLPKYIFNQQLNYKHIFNQPLGYFSEKQWELFSPELTLKIAEKCPRSKNFTEDRLFKKVFEWAKNYYGHSQFYKTV</sequence>
<accession>A0A914PJC9</accession>
<dbReference type="WBParaSite" id="PDA_v2.g18483.t1">
    <property type="protein sequence ID" value="PDA_v2.g18483.t1"/>
    <property type="gene ID" value="PDA_v2.g18483"/>
</dbReference>
<proteinExistence type="predicted"/>
<organism evidence="2 3">
    <name type="scientific">Panagrolaimus davidi</name>
    <dbReference type="NCBI Taxonomy" id="227884"/>
    <lineage>
        <taxon>Eukaryota</taxon>
        <taxon>Metazoa</taxon>
        <taxon>Ecdysozoa</taxon>
        <taxon>Nematoda</taxon>
        <taxon>Chromadorea</taxon>
        <taxon>Rhabditida</taxon>
        <taxon>Tylenchina</taxon>
        <taxon>Panagrolaimomorpha</taxon>
        <taxon>Panagrolaimoidea</taxon>
        <taxon>Panagrolaimidae</taxon>
        <taxon>Panagrolaimus</taxon>
    </lineage>
</organism>
<evidence type="ECO:0000313" key="3">
    <source>
        <dbReference type="WBParaSite" id="PDA_v2.g18483.t1"/>
    </source>
</evidence>
<evidence type="ECO:0000313" key="2">
    <source>
        <dbReference type="Proteomes" id="UP000887578"/>
    </source>
</evidence>